<reference evidence="1" key="1">
    <citation type="submission" date="2020-03" db="EMBL/GenBank/DDBJ databases">
        <title>The deep terrestrial virosphere.</title>
        <authorList>
            <person name="Holmfeldt K."/>
            <person name="Nilsson E."/>
            <person name="Simone D."/>
            <person name="Lopez-Fernandez M."/>
            <person name="Wu X."/>
            <person name="de Brujin I."/>
            <person name="Lundin D."/>
            <person name="Andersson A."/>
            <person name="Bertilsson S."/>
            <person name="Dopson M."/>
        </authorList>
    </citation>
    <scope>NUCLEOTIDE SEQUENCE</scope>
    <source>
        <strain evidence="1">MM415B04560</strain>
    </source>
</reference>
<name>A0A6M3LG57_9ZZZZ</name>
<proteinExistence type="predicted"/>
<gene>
    <name evidence="1" type="ORF">MM415B04560_0011</name>
</gene>
<sequence length="73" mass="8382">MAEHLKTKGAQNLPFHCETCKCELHIIYKHKHKFYCHKHALMMGWKPPVVVDLTQTTHRKRNATRIGSGGVTS</sequence>
<evidence type="ECO:0000313" key="1">
    <source>
        <dbReference type="EMBL" id="QJA92612.1"/>
    </source>
</evidence>
<dbReference type="EMBL" id="MT143081">
    <property type="protein sequence ID" value="QJA92612.1"/>
    <property type="molecule type" value="Genomic_DNA"/>
</dbReference>
<protein>
    <submittedName>
        <fullName evidence="1">Uncharacterized protein</fullName>
    </submittedName>
</protein>
<dbReference type="AlphaFoldDB" id="A0A6M3LG57"/>
<accession>A0A6M3LG57</accession>
<organism evidence="1">
    <name type="scientific">viral metagenome</name>
    <dbReference type="NCBI Taxonomy" id="1070528"/>
    <lineage>
        <taxon>unclassified sequences</taxon>
        <taxon>metagenomes</taxon>
        <taxon>organismal metagenomes</taxon>
    </lineage>
</organism>